<keyword evidence="3" id="KW-0687">Ribonucleoprotein</keyword>
<dbReference type="STRING" id="1965070.A0A3S3PKM6"/>
<dbReference type="HAMAP" id="MF_01310">
    <property type="entry name" value="Ribosomal_uS11"/>
    <property type="match status" value="1"/>
</dbReference>
<evidence type="ECO:0000256" key="2">
    <source>
        <dbReference type="ARBA" id="ARBA00022980"/>
    </source>
</evidence>
<dbReference type="Proteomes" id="UP000285301">
    <property type="component" value="Unassembled WGS sequence"/>
</dbReference>
<accession>A0A3S3PKM6</accession>
<name>A0A3S3PKM6_9ACAR</name>
<dbReference type="PANTHER" id="PTHR11759">
    <property type="entry name" value="40S RIBOSOMAL PROTEIN S14/30S RIBOSOMAL PROTEIN S11"/>
    <property type="match status" value="1"/>
</dbReference>
<dbReference type="GO" id="GO:0003735">
    <property type="term" value="F:structural constituent of ribosome"/>
    <property type="evidence" value="ECO:0007669"/>
    <property type="project" value="InterPro"/>
</dbReference>
<dbReference type="SUPFAM" id="SSF53137">
    <property type="entry name" value="Translational machinery components"/>
    <property type="match status" value="1"/>
</dbReference>
<keyword evidence="2" id="KW-0689">Ribosomal protein</keyword>
<proteinExistence type="inferred from homology"/>
<dbReference type="Gene3D" id="3.30.420.80">
    <property type="entry name" value="Ribosomal protein S11"/>
    <property type="match status" value="1"/>
</dbReference>
<dbReference type="Pfam" id="PF00411">
    <property type="entry name" value="Ribosomal_S11"/>
    <property type="match status" value="1"/>
</dbReference>
<gene>
    <name evidence="4" type="ORF">B4U79_13057</name>
</gene>
<dbReference type="EMBL" id="NCKU01000107">
    <property type="protein sequence ID" value="RWS17207.1"/>
    <property type="molecule type" value="Genomic_DNA"/>
</dbReference>
<dbReference type="GO" id="GO:0005840">
    <property type="term" value="C:ribosome"/>
    <property type="evidence" value="ECO:0007669"/>
    <property type="project" value="UniProtKB-KW"/>
</dbReference>
<dbReference type="InterPro" id="IPR036967">
    <property type="entry name" value="Ribosomal_uS11_sf"/>
</dbReference>
<evidence type="ECO:0000313" key="4">
    <source>
        <dbReference type="EMBL" id="RWS17207.1"/>
    </source>
</evidence>
<dbReference type="GO" id="GO:1990904">
    <property type="term" value="C:ribonucleoprotein complex"/>
    <property type="evidence" value="ECO:0007669"/>
    <property type="project" value="UniProtKB-KW"/>
</dbReference>
<dbReference type="InterPro" id="IPR001971">
    <property type="entry name" value="Ribosomal_uS11"/>
</dbReference>
<dbReference type="OrthoDB" id="1654884at2759"/>
<evidence type="ECO:0000256" key="1">
    <source>
        <dbReference type="ARBA" id="ARBA00006194"/>
    </source>
</evidence>
<evidence type="ECO:0000256" key="3">
    <source>
        <dbReference type="ARBA" id="ARBA00023274"/>
    </source>
</evidence>
<dbReference type="AlphaFoldDB" id="A0A3S3PKM6"/>
<evidence type="ECO:0000313" key="5">
    <source>
        <dbReference type="Proteomes" id="UP000285301"/>
    </source>
</evidence>
<keyword evidence="5" id="KW-1185">Reference proteome</keyword>
<protein>
    <submittedName>
        <fullName evidence="4">Uncharacterized protein</fullName>
    </submittedName>
</protein>
<sequence>DRKIWLKSLPPKDEGIEGVNFAAGDVYSGNLCEFPTPETPDRIFSGVPFKTLPVLHICVTRNNTKYHLNDSDGNKLMRRSCGLEGFKNCRKGTNVAAKTTAMTISKLMQQQGIKTLRVCISGLGPGRMASIEGLVAGGMEIVSISDTTNFTENPPRPRKARRL</sequence>
<reference evidence="4 5" key="1">
    <citation type="journal article" date="2018" name="Gigascience">
        <title>Genomes of trombidid mites reveal novel predicted allergens and laterally-transferred genes associated with secondary metabolism.</title>
        <authorList>
            <person name="Dong X."/>
            <person name="Chaisiri K."/>
            <person name="Xia D."/>
            <person name="Armstrong S.D."/>
            <person name="Fang Y."/>
            <person name="Donnelly M.J."/>
            <person name="Kadowaki T."/>
            <person name="McGarry J.W."/>
            <person name="Darby A.C."/>
            <person name="Makepeace B.L."/>
        </authorList>
    </citation>
    <scope>NUCLEOTIDE SEQUENCE [LARGE SCALE GENOMIC DNA]</scope>
    <source>
        <strain evidence="4">UoL-WK</strain>
    </source>
</reference>
<comment type="similarity">
    <text evidence="1">Belongs to the universal ribosomal protein uS11 family.</text>
</comment>
<feature type="non-terminal residue" evidence="4">
    <location>
        <position position="1"/>
    </location>
</feature>
<dbReference type="GO" id="GO:0006412">
    <property type="term" value="P:translation"/>
    <property type="evidence" value="ECO:0007669"/>
    <property type="project" value="InterPro"/>
</dbReference>
<comment type="caution">
    <text evidence="4">The sequence shown here is derived from an EMBL/GenBank/DDBJ whole genome shotgun (WGS) entry which is preliminary data.</text>
</comment>
<organism evidence="4 5">
    <name type="scientific">Dinothrombium tinctorium</name>
    <dbReference type="NCBI Taxonomy" id="1965070"/>
    <lineage>
        <taxon>Eukaryota</taxon>
        <taxon>Metazoa</taxon>
        <taxon>Ecdysozoa</taxon>
        <taxon>Arthropoda</taxon>
        <taxon>Chelicerata</taxon>
        <taxon>Arachnida</taxon>
        <taxon>Acari</taxon>
        <taxon>Acariformes</taxon>
        <taxon>Trombidiformes</taxon>
        <taxon>Prostigmata</taxon>
        <taxon>Anystina</taxon>
        <taxon>Parasitengona</taxon>
        <taxon>Trombidioidea</taxon>
        <taxon>Trombidiidae</taxon>
        <taxon>Dinothrombium</taxon>
    </lineage>
</organism>